<organism evidence="3 4">
    <name type="scientific">Somion occarium</name>
    <dbReference type="NCBI Taxonomy" id="3059160"/>
    <lineage>
        <taxon>Eukaryota</taxon>
        <taxon>Fungi</taxon>
        <taxon>Dikarya</taxon>
        <taxon>Basidiomycota</taxon>
        <taxon>Agaricomycotina</taxon>
        <taxon>Agaricomycetes</taxon>
        <taxon>Polyporales</taxon>
        <taxon>Cerrenaceae</taxon>
        <taxon>Somion</taxon>
    </lineage>
</organism>
<sequence>MAMTTSTPASSRLYDIPHLENDGSNFQPWKYRIKIVLKVKKLLDIVTGDEPDPGVDSTTKDTTAHDNWVRRDKEARAQITLTISDEPLNGVLHAKTSKDVFEMLNMRYEGRRRQTTAYLIGELFHNTFSDDSDLEPQLNSMRHKAYILRTPLKCPLDDVLVAAAMIGALPPSYSILKTILMFSDDSLDVDKVIFQILNEEKSKRQEQGLTSALVARTQTYTKSKGKPGKPAEGKKSNSKKCDYCKKKGHVKDECRKLKADNAAKVNTNGNFNAKVAVVDGELNDLRLQLFMAEMLVR</sequence>
<gene>
    <name evidence="3" type="ORF">GFSPODELE1_LOCUS2008</name>
</gene>
<proteinExistence type="predicted"/>
<evidence type="ECO:0008006" key="5">
    <source>
        <dbReference type="Google" id="ProtNLM"/>
    </source>
</evidence>
<dbReference type="InterPro" id="IPR036875">
    <property type="entry name" value="Znf_CCHC_sf"/>
</dbReference>
<dbReference type="PANTHER" id="PTHR47481">
    <property type="match status" value="1"/>
</dbReference>
<keyword evidence="4" id="KW-1185">Reference proteome</keyword>
<protein>
    <recommendedName>
        <fullName evidence="5">CCHC-type domain-containing protein</fullName>
    </recommendedName>
</protein>
<evidence type="ECO:0000313" key="4">
    <source>
        <dbReference type="Proteomes" id="UP001497453"/>
    </source>
</evidence>
<dbReference type="EMBL" id="OZ037953">
    <property type="protein sequence ID" value="CAL1698120.1"/>
    <property type="molecule type" value="Genomic_DNA"/>
</dbReference>
<dbReference type="Gene3D" id="4.10.60.10">
    <property type="entry name" value="Zinc finger, CCHC-type"/>
    <property type="match status" value="1"/>
</dbReference>
<feature type="region of interest" description="Disordered" evidence="2">
    <location>
        <begin position="219"/>
        <end position="240"/>
    </location>
</feature>
<dbReference type="PANTHER" id="PTHR47481:SF7">
    <property type="entry name" value="CCHC-TYPE DOMAIN-CONTAINING PROTEIN"/>
    <property type="match status" value="1"/>
</dbReference>
<name>A0ABP1CR11_9APHY</name>
<dbReference type="Proteomes" id="UP001497453">
    <property type="component" value="Chromosome 10"/>
</dbReference>
<keyword evidence="1" id="KW-0507">mRNA processing</keyword>
<dbReference type="Pfam" id="PF14223">
    <property type="entry name" value="Retrotran_gag_2"/>
    <property type="match status" value="1"/>
</dbReference>
<evidence type="ECO:0000256" key="1">
    <source>
        <dbReference type="ARBA" id="ARBA00022664"/>
    </source>
</evidence>
<dbReference type="SUPFAM" id="SSF57756">
    <property type="entry name" value="Retrovirus zinc finger-like domains"/>
    <property type="match status" value="1"/>
</dbReference>
<evidence type="ECO:0000313" key="3">
    <source>
        <dbReference type="EMBL" id="CAL1698120.1"/>
    </source>
</evidence>
<feature type="compositionally biased region" description="Basic and acidic residues" evidence="2">
    <location>
        <begin position="229"/>
        <end position="240"/>
    </location>
</feature>
<accession>A0ABP1CR11</accession>
<evidence type="ECO:0000256" key="2">
    <source>
        <dbReference type="SAM" id="MobiDB-lite"/>
    </source>
</evidence>
<reference evidence="4" key="1">
    <citation type="submission" date="2024-04" db="EMBL/GenBank/DDBJ databases">
        <authorList>
            <person name="Shaw F."/>
            <person name="Minotto A."/>
        </authorList>
    </citation>
    <scope>NUCLEOTIDE SEQUENCE [LARGE SCALE GENOMIC DNA]</scope>
</reference>